<sequence>MYWKWSTEGYFLTPFNIFFIFLYSLYSVYKLYYKSYLNCEIGYLSRGGSDGDFGKYYKHLPKSPPEALLISHTLGHYSDPSIISWYLVPLLALKLSRDQWTLSVRISKTSTPKKIKAHSGRKLDERGVKGFRLVMDNRSIHNVTTLAEQRGYQWVHLPPYSPFLNSIEECWAKIKAGCRRKRLRIDKAITQRIFDSASLETHTDIKG</sequence>
<dbReference type="InterPro" id="IPR036397">
    <property type="entry name" value="RNaseH_sf"/>
</dbReference>
<dbReference type="InterPro" id="IPR038717">
    <property type="entry name" value="Tc1-like_DDE_dom"/>
</dbReference>
<evidence type="ECO:0000313" key="3">
    <source>
        <dbReference type="EMBL" id="OAD68949.1"/>
    </source>
</evidence>
<reference evidence="4" key="1">
    <citation type="submission" date="2015-06" db="EMBL/GenBank/DDBJ databases">
        <title>Expansion of signal transduction pathways in fungi by whole-genome duplication.</title>
        <authorList>
            <consortium name="DOE Joint Genome Institute"/>
            <person name="Corrochano L.M."/>
            <person name="Kuo A."/>
            <person name="Marcet-Houben M."/>
            <person name="Polaino S."/>
            <person name="Salamov A."/>
            <person name="Villalobos J.M."/>
            <person name="Alvarez M.I."/>
            <person name="Avalos J."/>
            <person name="Benito E.P."/>
            <person name="Benoit I."/>
            <person name="Burger G."/>
            <person name="Camino L.P."/>
            <person name="Canovas D."/>
            <person name="Cerda-Olmedo E."/>
            <person name="Cheng J.-F."/>
            <person name="Dominguez A."/>
            <person name="Elias M."/>
            <person name="Eslava A.P."/>
            <person name="Glaser F."/>
            <person name="Grimwood J."/>
            <person name="Gutierrez G."/>
            <person name="Heitman J."/>
            <person name="Henrissat B."/>
            <person name="Iturriaga E.A."/>
            <person name="Lang B.F."/>
            <person name="Lavin J.L."/>
            <person name="Lee S."/>
            <person name="Li W."/>
            <person name="Lindquist E."/>
            <person name="Lopez-Garcia S."/>
            <person name="Luque E.M."/>
            <person name="Marcos A.T."/>
            <person name="Martin J."/>
            <person name="McCluskey K."/>
            <person name="Medina H.R."/>
            <person name="Miralles-Duran A."/>
            <person name="Miyazaki A."/>
            <person name="Munoz-Torres E."/>
            <person name="Oguiza J.A."/>
            <person name="Ohm R."/>
            <person name="Olmedo M."/>
            <person name="Orejas M."/>
            <person name="Ortiz-Castellanos L."/>
            <person name="Pisabarro A.G."/>
            <person name="Rodriguez-Romero J."/>
            <person name="Ruiz-Herrera J."/>
            <person name="Ruiz-Vazquez R."/>
            <person name="Sanz C."/>
            <person name="Schackwitz W."/>
            <person name="Schmutz J."/>
            <person name="Shahriari M."/>
            <person name="Shelest E."/>
            <person name="Silva-Franco F."/>
            <person name="Soanes D."/>
            <person name="Syed K."/>
            <person name="Tagua V.G."/>
            <person name="Talbot N.J."/>
            <person name="Thon M."/>
            <person name="De vries R.P."/>
            <person name="Wiebenga A."/>
            <person name="Yadav J.S."/>
            <person name="Braun E.L."/>
            <person name="Baker S."/>
            <person name="Garre V."/>
            <person name="Horwitz B."/>
            <person name="Torres-Martinez S."/>
            <person name="Idnurm A."/>
            <person name="Herrera-Estrella A."/>
            <person name="Gabaldon T."/>
            <person name="Grigoriev I.V."/>
        </authorList>
    </citation>
    <scope>NUCLEOTIDE SEQUENCE [LARGE SCALE GENOMIC DNA]</scope>
    <source>
        <strain evidence="4">NRRL 1555(-)</strain>
    </source>
</reference>
<dbReference type="Proteomes" id="UP000077315">
    <property type="component" value="Unassembled WGS sequence"/>
</dbReference>
<evidence type="ECO:0000313" key="4">
    <source>
        <dbReference type="Proteomes" id="UP000077315"/>
    </source>
</evidence>
<evidence type="ECO:0000256" key="1">
    <source>
        <dbReference type="SAM" id="Phobius"/>
    </source>
</evidence>
<dbReference type="RefSeq" id="XP_018286989.1">
    <property type="nucleotide sequence ID" value="XM_018441728.1"/>
</dbReference>
<dbReference type="OrthoDB" id="5947358at2759"/>
<dbReference type="STRING" id="763407.A0A167KV10"/>
<proteinExistence type="predicted"/>
<gene>
    <name evidence="3" type="ORF">PHYBLDRAFT_67052</name>
</gene>
<dbReference type="VEuPathDB" id="FungiDB:PHYBLDRAFT_67052"/>
<accession>A0A167KV10</accession>
<dbReference type="InParanoid" id="A0A167KV10"/>
<dbReference type="Pfam" id="PF13358">
    <property type="entry name" value="DDE_3"/>
    <property type="match status" value="1"/>
</dbReference>
<keyword evidence="4" id="KW-1185">Reference proteome</keyword>
<dbReference type="Gene3D" id="3.30.420.10">
    <property type="entry name" value="Ribonuclease H-like superfamily/Ribonuclease H"/>
    <property type="match status" value="1"/>
</dbReference>
<keyword evidence="1" id="KW-1133">Transmembrane helix</keyword>
<keyword evidence="1" id="KW-0812">Transmembrane</keyword>
<name>A0A167KV10_PHYB8</name>
<protein>
    <recommendedName>
        <fullName evidence="2">Tc1-like transposase DDE domain-containing protein</fullName>
    </recommendedName>
</protein>
<dbReference type="GO" id="GO:0003676">
    <property type="term" value="F:nucleic acid binding"/>
    <property type="evidence" value="ECO:0007669"/>
    <property type="project" value="InterPro"/>
</dbReference>
<organism evidence="3 4">
    <name type="scientific">Phycomyces blakesleeanus (strain ATCC 8743b / DSM 1359 / FGSC 10004 / NBRC 33097 / NRRL 1555)</name>
    <dbReference type="NCBI Taxonomy" id="763407"/>
    <lineage>
        <taxon>Eukaryota</taxon>
        <taxon>Fungi</taxon>
        <taxon>Fungi incertae sedis</taxon>
        <taxon>Mucoromycota</taxon>
        <taxon>Mucoromycotina</taxon>
        <taxon>Mucoromycetes</taxon>
        <taxon>Mucorales</taxon>
        <taxon>Phycomycetaceae</taxon>
        <taxon>Phycomyces</taxon>
    </lineage>
</organism>
<dbReference type="GeneID" id="29002634"/>
<evidence type="ECO:0000259" key="2">
    <source>
        <dbReference type="Pfam" id="PF13358"/>
    </source>
</evidence>
<dbReference type="EMBL" id="KV440993">
    <property type="protein sequence ID" value="OAD68949.1"/>
    <property type="molecule type" value="Genomic_DNA"/>
</dbReference>
<keyword evidence="1" id="KW-0472">Membrane</keyword>
<feature type="transmembrane region" description="Helical" evidence="1">
    <location>
        <begin position="12"/>
        <end position="29"/>
    </location>
</feature>
<dbReference type="AlphaFoldDB" id="A0A167KV10"/>
<feature type="domain" description="Tc1-like transposase DDE" evidence="2">
    <location>
        <begin position="102"/>
        <end position="182"/>
    </location>
</feature>